<dbReference type="Pfam" id="PF25869">
    <property type="entry name" value="3HB_CusB"/>
    <property type="match status" value="1"/>
</dbReference>
<evidence type="ECO:0000313" key="10">
    <source>
        <dbReference type="Proteomes" id="UP001161390"/>
    </source>
</evidence>
<evidence type="ECO:0000259" key="7">
    <source>
        <dbReference type="Pfam" id="PF25954"/>
    </source>
</evidence>
<comment type="caution">
    <text evidence="9">The sequence shown here is derived from an EMBL/GenBank/DDBJ whole genome shotgun (WGS) entry which is preliminary data.</text>
</comment>
<keyword evidence="2" id="KW-0813">Transport</keyword>
<dbReference type="EMBL" id="BSNJ01000001">
    <property type="protein sequence ID" value="GLQ19519.1"/>
    <property type="molecule type" value="Genomic_DNA"/>
</dbReference>
<feature type="domain" description="CusB-like beta-barrel" evidence="7">
    <location>
        <begin position="239"/>
        <end position="314"/>
    </location>
</feature>
<dbReference type="RefSeq" id="WP_284369268.1">
    <property type="nucleotide sequence ID" value="NZ_BSNJ01000001.1"/>
</dbReference>
<evidence type="ECO:0008006" key="11">
    <source>
        <dbReference type="Google" id="ProtNLM"/>
    </source>
</evidence>
<dbReference type="InterPro" id="IPR058792">
    <property type="entry name" value="Beta-barrel_RND_2"/>
</dbReference>
<dbReference type="Pfam" id="PF25967">
    <property type="entry name" value="RND-MFP_C"/>
    <property type="match status" value="1"/>
</dbReference>
<feature type="region of interest" description="Disordered" evidence="3">
    <location>
        <begin position="538"/>
        <end position="572"/>
    </location>
</feature>
<feature type="domain" description="CusB-like three alpha-helical bundle" evidence="5">
    <location>
        <begin position="154"/>
        <end position="199"/>
    </location>
</feature>
<proteinExistence type="inferred from homology"/>
<keyword evidence="10" id="KW-1185">Reference proteome</keyword>
<protein>
    <recommendedName>
        <fullName evidence="11">Efflux RND transporter periplasmic adaptor subunit</fullName>
    </recommendedName>
</protein>
<dbReference type="Gene3D" id="2.40.420.20">
    <property type="match status" value="1"/>
</dbReference>
<dbReference type="Pfam" id="PF25954">
    <property type="entry name" value="Beta-barrel_RND_2"/>
    <property type="match status" value="1"/>
</dbReference>
<dbReference type="InterPro" id="IPR051909">
    <property type="entry name" value="MFP_Cation_Efflux"/>
</dbReference>
<dbReference type="PANTHER" id="PTHR30097:SF15">
    <property type="entry name" value="CATION EFFLUX SYSTEM PROTEIN CUSB"/>
    <property type="match status" value="1"/>
</dbReference>
<dbReference type="InterPro" id="IPR058790">
    <property type="entry name" value="BSH_CusB"/>
</dbReference>
<evidence type="ECO:0000313" key="9">
    <source>
        <dbReference type="EMBL" id="GLQ19519.1"/>
    </source>
</evidence>
<dbReference type="PANTHER" id="PTHR30097">
    <property type="entry name" value="CATION EFFLUX SYSTEM PROTEIN CUSB"/>
    <property type="match status" value="1"/>
</dbReference>
<feature type="domain" description="CusB-like barrel-sandwich hybrid" evidence="6">
    <location>
        <begin position="123"/>
        <end position="235"/>
    </location>
</feature>
<evidence type="ECO:0000259" key="8">
    <source>
        <dbReference type="Pfam" id="PF25967"/>
    </source>
</evidence>
<evidence type="ECO:0000256" key="1">
    <source>
        <dbReference type="ARBA" id="ARBA00009477"/>
    </source>
</evidence>
<feature type="domain" description="Heavy metal binding" evidence="4">
    <location>
        <begin position="40"/>
        <end position="67"/>
    </location>
</feature>
<dbReference type="Pfam" id="PF25919">
    <property type="entry name" value="BSH_CusB"/>
    <property type="match status" value="1"/>
</dbReference>
<dbReference type="Gene3D" id="2.40.50.100">
    <property type="match status" value="1"/>
</dbReference>
<evidence type="ECO:0000259" key="4">
    <source>
        <dbReference type="Pfam" id="PF19335"/>
    </source>
</evidence>
<feature type="compositionally biased region" description="Basic and acidic residues" evidence="3">
    <location>
        <begin position="563"/>
        <end position="572"/>
    </location>
</feature>
<evidence type="ECO:0000256" key="2">
    <source>
        <dbReference type="ARBA" id="ARBA00022448"/>
    </source>
</evidence>
<dbReference type="PROSITE" id="PS51257">
    <property type="entry name" value="PROKAR_LIPOPROTEIN"/>
    <property type="match status" value="1"/>
</dbReference>
<dbReference type="NCBIfam" id="TIGR01730">
    <property type="entry name" value="RND_mfp"/>
    <property type="match status" value="1"/>
</dbReference>
<accession>A0ABQ5UW65</accession>
<evidence type="ECO:0000259" key="5">
    <source>
        <dbReference type="Pfam" id="PF25869"/>
    </source>
</evidence>
<reference evidence="9" key="1">
    <citation type="journal article" date="2014" name="Int. J. Syst. Evol. Microbiol.">
        <title>Complete genome of a new Firmicutes species belonging to the dominant human colonic microbiota ('Ruminococcus bicirculans') reveals two chromosomes and a selective capacity to utilize plant glucans.</title>
        <authorList>
            <consortium name="NISC Comparative Sequencing Program"/>
            <person name="Wegmann U."/>
            <person name="Louis P."/>
            <person name="Goesmann A."/>
            <person name="Henrissat B."/>
            <person name="Duncan S.H."/>
            <person name="Flint H.J."/>
        </authorList>
    </citation>
    <scope>NUCLEOTIDE SEQUENCE</scope>
    <source>
        <strain evidence="9">NBRC 108216</strain>
    </source>
</reference>
<dbReference type="SUPFAM" id="SSF111369">
    <property type="entry name" value="HlyD-like secretion proteins"/>
    <property type="match status" value="1"/>
</dbReference>
<dbReference type="InterPro" id="IPR006143">
    <property type="entry name" value="RND_pump_MFP"/>
</dbReference>
<dbReference type="InterPro" id="IPR058791">
    <property type="entry name" value="3HB_CusB"/>
</dbReference>
<evidence type="ECO:0000259" key="6">
    <source>
        <dbReference type="Pfam" id="PF25919"/>
    </source>
</evidence>
<name>A0ABQ5UW65_9PROT</name>
<dbReference type="Gene3D" id="2.40.30.170">
    <property type="match status" value="1"/>
</dbReference>
<dbReference type="Pfam" id="PF19335">
    <property type="entry name" value="HMBD"/>
    <property type="match status" value="1"/>
</dbReference>
<evidence type="ECO:0000256" key="3">
    <source>
        <dbReference type="SAM" id="MobiDB-lite"/>
    </source>
</evidence>
<feature type="domain" description="Multidrug resistance protein MdtA-like C-terminal permuted SH3" evidence="8">
    <location>
        <begin position="323"/>
        <end position="377"/>
    </location>
</feature>
<dbReference type="InterPro" id="IPR058627">
    <property type="entry name" value="MdtA-like_C"/>
</dbReference>
<dbReference type="InterPro" id="IPR045800">
    <property type="entry name" value="HMBD"/>
</dbReference>
<dbReference type="Proteomes" id="UP001161390">
    <property type="component" value="Unassembled WGS sequence"/>
</dbReference>
<comment type="similarity">
    <text evidence="1">Belongs to the membrane fusion protein (MFP) (TC 8.A.1) family.</text>
</comment>
<reference evidence="9" key="2">
    <citation type="submission" date="2023-01" db="EMBL/GenBank/DDBJ databases">
        <title>Draft genome sequence of Algimonas porphyrae strain NBRC 108216.</title>
        <authorList>
            <person name="Sun Q."/>
            <person name="Mori K."/>
        </authorList>
    </citation>
    <scope>NUCLEOTIDE SEQUENCE</scope>
    <source>
        <strain evidence="9">NBRC 108216</strain>
    </source>
</reference>
<gene>
    <name evidence="9" type="ORF">GCM10007854_04740</name>
</gene>
<organism evidence="9 10">
    <name type="scientific">Algimonas porphyrae</name>
    <dbReference type="NCBI Taxonomy" id="1128113"/>
    <lineage>
        <taxon>Bacteria</taxon>
        <taxon>Pseudomonadati</taxon>
        <taxon>Pseudomonadota</taxon>
        <taxon>Alphaproteobacteria</taxon>
        <taxon>Maricaulales</taxon>
        <taxon>Robiginitomaculaceae</taxon>
        <taxon>Algimonas</taxon>
    </lineage>
</organism>
<sequence>MRRFLLLSAVALASCGQPSTGDKPSAVETVEAQTGEAQLYTCPMHPHYISEDPNGSCPICGMDLVPAQASDGVLGDGSVAVSPEIIQTLGVRTEPARVTDFSRELRAFGTVEANESLQASETSRLEGWISDLRVRAEGDTVRRGQLLYRIYSAELIGAQKDLLNSLRIGNPRRIASVRQRLASLGMQTGTIDRVVETGELVERVPIYAESSGSIAEIMVADGEYVRPGTPVLRLQDYGEVWVIARIPEGELPLVREGLPLTLKFPSAPDANGEGLVDYIYPTIDPATRTAQLRISLPNTDGRLRPGAYADIDFNLSRDERLSVPAEAVLRDSKGAYVIAALGEGRFIARGVTIGETAGDRTAILSGLSAGESVVVSGQFMLGSEANLRGGFAQRSQGVAFGADTPLSELPIDATTLAQIDHFTDQALYFHEALTDGYAIDPYFVDPALALVDPLRSRFGATALNDVLTQAEAALLQAKSSDTPEDLRTALAGLMWALEPWLLEGAPSSYAARGVIMFEDTGSGRRWLQDARPARNPYGDGGSILVPWPDPMEGPMEGTAMPSRDIDTHAGHQ</sequence>